<evidence type="ECO:0000256" key="5">
    <source>
        <dbReference type="ARBA" id="ARBA00022741"/>
    </source>
</evidence>
<dbReference type="Pfam" id="PF00294">
    <property type="entry name" value="PfkB"/>
    <property type="match status" value="1"/>
</dbReference>
<dbReference type="InterPro" id="IPR011611">
    <property type="entry name" value="PfkB_dom"/>
</dbReference>
<dbReference type="FunFam" id="3.40.1190.20:FF:000001">
    <property type="entry name" value="Phosphofructokinase"/>
    <property type="match status" value="1"/>
</dbReference>
<dbReference type="PANTHER" id="PTHR46566">
    <property type="entry name" value="1-PHOSPHOFRUCTOKINASE-RELATED"/>
    <property type="match status" value="1"/>
</dbReference>
<dbReference type="OrthoDB" id="9801219at2"/>
<dbReference type="Proteomes" id="UP000288246">
    <property type="component" value="Unassembled WGS sequence"/>
</dbReference>
<dbReference type="GO" id="GO:0008662">
    <property type="term" value="F:1-phosphofructokinase activity"/>
    <property type="evidence" value="ECO:0007669"/>
    <property type="project" value="UniProtKB-UniRule"/>
</dbReference>
<evidence type="ECO:0000256" key="10">
    <source>
        <dbReference type="PIRNR" id="PIRNR000535"/>
    </source>
</evidence>
<comment type="similarity">
    <text evidence="1 11">Belongs to the carbohydrate kinase PfkB family.</text>
</comment>
<proteinExistence type="inferred from homology"/>
<dbReference type="GO" id="GO:0005524">
    <property type="term" value="F:ATP binding"/>
    <property type="evidence" value="ECO:0007669"/>
    <property type="project" value="UniProtKB-UniRule"/>
</dbReference>
<dbReference type="InterPro" id="IPR022463">
    <property type="entry name" value="1-PFruKinase"/>
</dbReference>
<dbReference type="CDD" id="cd01164">
    <property type="entry name" value="FruK_PfkB_like"/>
    <property type="match status" value="1"/>
</dbReference>
<evidence type="ECO:0000256" key="6">
    <source>
        <dbReference type="ARBA" id="ARBA00022777"/>
    </source>
</evidence>
<keyword evidence="7 11" id="KW-0067">ATP-binding</keyword>
<dbReference type="EMBL" id="BHYL01000261">
    <property type="protein sequence ID" value="GCD21316.1"/>
    <property type="molecule type" value="Genomic_DNA"/>
</dbReference>
<evidence type="ECO:0000313" key="13">
    <source>
        <dbReference type="EMBL" id="GCD21316.1"/>
    </source>
</evidence>
<keyword evidence="4 10" id="KW-0808">Transferase</keyword>
<evidence type="ECO:0000256" key="8">
    <source>
        <dbReference type="ARBA" id="ARBA00032802"/>
    </source>
</evidence>
<dbReference type="InterPro" id="IPR029056">
    <property type="entry name" value="Ribokinase-like"/>
</dbReference>
<evidence type="ECO:0000256" key="1">
    <source>
        <dbReference type="ARBA" id="ARBA00010688"/>
    </source>
</evidence>
<evidence type="ECO:0000256" key="9">
    <source>
        <dbReference type="ARBA" id="ARBA00047745"/>
    </source>
</evidence>
<sequence>MILTLTPNPSLDRALQVDRLAVGEVNRADGAWVHPGGKGINVSRVLMAHGVPTLAVLPVGGADGARLVELLGEQGVPALPVPIAEDTRTNLTLVEAGGATTKVNAPGPRLTDEEGDALLRAVEQQLTTQPAALVSAGSLPRGASECFFVQVAGLAARHGVPFALDTSGLPLTRAVRSGGLTLVKPNDDELAELVGHELVTVGDVVDAAREVIEAGTRAVLVSLGAHGALLVTARHHWWAGGPPLVPLSTVGAGDTTLAGFIAGDGDSAARLRRAVAFGRAAVLLPGTAVPTPDQIDVDTVQVVENPDPRTALKEL</sequence>
<dbReference type="PANTHER" id="PTHR46566:SF5">
    <property type="entry name" value="1-PHOSPHOFRUCTOKINASE"/>
    <property type="match status" value="1"/>
</dbReference>
<comment type="catalytic activity">
    <reaction evidence="9 11">
        <text>beta-D-fructose 1-phosphate + ATP = beta-D-fructose 1,6-bisphosphate + ADP + H(+)</text>
        <dbReference type="Rhea" id="RHEA:14213"/>
        <dbReference type="ChEBI" id="CHEBI:15378"/>
        <dbReference type="ChEBI" id="CHEBI:30616"/>
        <dbReference type="ChEBI" id="CHEBI:32966"/>
        <dbReference type="ChEBI" id="CHEBI:138881"/>
        <dbReference type="ChEBI" id="CHEBI:456216"/>
        <dbReference type="EC" id="2.7.1.56"/>
    </reaction>
</comment>
<dbReference type="SUPFAM" id="SSF53613">
    <property type="entry name" value="Ribokinase-like"/>
    <property type="match status" value="1"/>
</dbReference>
<evidence type="ECO:0000256" key="11">
    <source>
        <dbReference type="RuleBase" id="RU369061"/>
    </source>
</evidence>
<dbReference type="NCBIfam" id="TIGR03168">
    <property type="entry name" value="1-PFK"/>
    <property type="match status" value="1"/>
</dbReference>
<dbReference type="InterPro" id="IPR017583">
    <property type="entry name" value="Tagatose/fructose_Pkinase"/>
</dbReference>
<comment type="function">
    <text evidence="11">Catalyzes the ATP-dependent phosphorylation of fructose-l-phosphate to fructose-l,6-bisphosphate.</text>
</comment>
<keyword evidence="14" id="KW-1185">Reference proteome</keyword>
<evidence type="ECO:0000256" key="2">
    <source>
        <dbReference type="ARBA" id="ARBA00012131"/>
    </source>
</evidence>
<evidence type="ECO:0000313" key="14">
    <source>
        <dbReference type="Proteomes" id="UP000288246"/>
    </source>
</evidence>
<dbReference type="PROSITE" id="PS00583">
    <property type="entry name" value="PFKB_KINASES_1"/>
    <property type="match status" value="1"/>
</dbReference>
<evidence type="ECO:0000256" key="4">
    <source>
        <dbReference type="ARBA" id="ARBA00022679"/>
    </source>
</evidence>
<keyword evidence="5 11" id="KW-0547">Nucleotide-binding</keyword>
<dbReference type="Gene3D" id="3.40.1190.20">
    <property type="match status" value="1"/>
</dbReference>
<dbReference type="GO" id="GO:0005829">
    <property type="term" value="C:cytosol"/>
    <property type="evidence" value="ECO:0007669"/>
    <property type="project" value="TreeGrafter"/>
</dbReference>
<accession>A0A401V350</accession>
<dbReference type="PIRSF" id="PIRSF000535">
    <property type="entry name" value="1PFK/6PFK/LacC"/>
    <property type="match status" value="1"/>
</dbReference>
<dbReference type="GO" id="GO:0044281">
    <property type="term" value="P:small molecule metabolic process"/>
    <property type="evidence" value="ECO:0007669"/>
    <property type="project" value="UniProtKB-ARBA"/>
</dbReference>
<dbReference type="RefSeq" id="WP_124343830.1">
    <property type="nucleotide sequence ID" value="NZ_BHYL01000261.1"/>
</dbReference>
<evidence type="ECO:0000256" key="7">
    <source>
        <dbReference type="ARBA" id="ARBA00022840"/>
    </source>
</evidence>
<dbReference type="NCBIfam" id="TIGR03828">
    <property type="entry name" value="pfkB"/>
    <property type="match status" value="1"/>
</dbReference>
<organism evidence="13 14">
    <name type="scientific">Cellulomonas algicola</name>
    <dbReference type="NCBI Taxonomy" id="2071633"/>
    <lineage>
        <taxon>Bacteria</taxon>
        <taxon>Bacillati</taxon>
        <taxon>Actinomycetota</taxon>
        <taxon>Actinomycetes</taxon>
        <taxon>Micrococcales</taxon>
        <taxon>Cellulomonadaceae</taxon>
        <taxon>Cellulomonas</taxon>
    </lineage>
</organism>
<dbReference type="EC" id="2.7.1.56" evidence="2 11"/>
<dbReference type="PROSITE" id="PS00584">
    <property type="entry name" value="PFKB_KINASES_2"/>
    <property type="match status" value="1"/>
</dbReference>
<name>A0A401V350_9CELL</name>
<reference evidence="13 14" key="1">
    <citation type="submission" date="2018-11" db="EMBL/GenBank/DDBJ databases">
        <title>Draft genome sequence of Cellulomonas takizawaensis strain TKZ-21.</title>
        <authorList>
            <person name="Yamamura H."/>
            <person name="Hayashi T."/>
            <person name="Hamada M."/>
            <person name="Serisawa Y."/>
            <person name="Matsuyama K."/>
            <person name="Nakagawa Y."/>
            <person name="Otoguro M."/>
            <person name="Yanagida F."/>
            <person name="Hayakawa M."/>
        </authorList>
    </citation>
    <scope>NUCLEOTIDE SEQUENCE [LARGE SCALE GENOMIC DNA]</scope>
    <source>
        <strain evidence="13 14">TKZ-21</strain>
    </source>
</reference>
<evidence type="ECO:0000256" key="3">
    <source>
        <dbReference type="ARBA" id="ARBA00013596"/>
    </source>
</evidence>
<dbReference type="AlphaFoldDB" id="A0A401V350"/>
<evidence type="ECO:0000259" key="12">
    <source>
        <dbReference type="Pfam" id="PF00294"/>
    </source>
</evidence>
<protein>
    <recommendedName>
        <fullName evidence="3 11">1-phosphofructokinase</fullName>
        <shortName evidence="11">Fru1PK</shortName>
        <ecNumber evidence="2 11">2.7.1.56</ecNumber>
    </recommendedName>
    <alternativeName>
        <fullName evidence="8 11">Fructose 1-phosphate kinase</fullName>
    </alternativeName>
</protein>
<dbReference type="InterPro" id="IPR002173">
    <property type="entry name" value="Carboh/pur_kinase_PfkB_CS"/>
</dbReference>
<dbReference type="GO" id="GO:0016052">
    <property type="term" value="P:carbohydrate catabolic process"/>
    <property type="evidence" value="ECO:0007669"/>
    <property type="project" value="UniProtKB-ARBA"/>
</dbReference>
<keyword evidence="6 11" id="KW-0418">Kinase</keyword>
<comment type="caution">
    <text evidence="13">The sequence shown here is derived from an EMBL/GenBank/DDBJ whole genome shotgun (WGS) entry which is preliminary data.</text>
</comment>
<feature type="domain" description="Carbohydrate kinase PfkB" evidence="12">
    <location>
        <begin position="16"/>
        <end position="292"/>
    </location>
</feature>
<gene>
    <name evidence="13" type="primary">fruK</name>
    <name evidence="13" type="ORF">CTKZ_28780</name>
</gene>